<accession>A0A0F9AYN9</accession>
<proteinExistence type="predicted"/>
<gene>
    <name evidence="1" type="ORF">LCGC14_2593950</name>
</gene>
<dbReference type="EMBL" id="LAZR01043619">
    <property type="protein sequence ID" value="KKL06647.1"/>
    <property type="molecule type" value="Genomic_DNA"/>
</dbReference>
<sequence length="58" mass="6781">MGWFFRVSSDAYPTSIYGPYDNEGEALEGIERIKIKVAKLSDDIEREYSWPEEKGEDY</sequence>
<protein>
    <submittedName>
        <fullName evidence="1">Uncharacterized protein</fullName>
    </submittedName>
</protein>
<name>A0A0F9AYN9_9ZZZZ</name>
<evidence type="ECO:0000313" key="1">
    <source>
        <dbReference type="EMBL" id="KKL06647.1"/>
    </source>
</evidence>
<dbReference type="AlphaFoldDB" id="A0A0F9AYN9"/>
<reference evidence="1" key="1">
    <citation type="journal article" date="2015" name="Nature">
        <title>Complex archaea that bridge the gap between prokaryotes and eukaryotes.</title>
        <authorList>
            <person name="Spang A."/>
            <person name="Saw J.H."/>
            <person name="Jorgensen S.L."/>
            <person name="Zaremba-Niedzwiedzka K."/>
            <person name="Martijn J."/>
            <person name="Lind A.E."/>
            <person name="van Eijk R."/>
            <person name="Schleper C."/>
            <person name="Guy L."/>
            <person name="Ettema T.J."/>
        </authorList>
    </citation>
    <scope>NUCLEOTIDE SEQUENCE</scope>
</reference>
<comment type="caution">
    <text evidence="1">The sequence shown here is derived from an EMBL/GenBank/DDBJ whole genome shotgun (WGS) entry which is preliminary data.</text>
</comment>
<organism evidence="1">
    <name type="scientific">marine sediment metagenome</name>
    <dbReference type="NCBI Taxonomy" id="412755"/>
    <lineage>
        <taxon>unclassified sequences</taxon>
        <taxon>metagenomes</taxon>
        <taxon>ecological metagenomes</taxon>
    </lineage>
</organism>